<dbReference type="SMART" id="SM00871">
    <property type="entry name" value="AraC_E_bind"/>
    <property type="match status" value="1"/>
</dbReference>
<dbReference type="Proteomes" id="UP000441354">
    <property type="component" value="Unassembled WGS sequence"/>
</dbReference>
<sequence length="154" mass="17611">MEYRIEHLDIHLKLIGRGTQVQTNKAFQAIPTIWNTATKDGFVQKLVNLSWEKPKCKLEGLLGVCGKEAVILDDEFSYFIGVRYDGEVPSDMESLVISHRTWAVFPDITTAWKGLYTEWALSSGYELANVPCIECYYPPERQPSNELWVPVIDK</sequence>
<evidence type="ECO:0000313" key="2">
    <source>
        <dbReference type="EMBL" id="KAB2331452.1"/>
    </source>
</evidence>
<name>A0A7V7RK68_9BACI</name>
<evidence type="ECO:0000259" key="1">
    <source>
        <dbReference type="SMART" id="SM00871"/>
    </source>
</evidence>
<evidence type="ECO:0000313" key="3">
    <source>
        <dbReference type="Proteomes" id="UP000441354"/>
    </source>
</evidence>
<dbReference type="InterPro" id="IPR010499">
    <property type="entry name" value="AraC_E-bd"/>
</dbReference>
<gene>
    <name evidence="2" type="ORF">F7732_16555</name>
</gene>
<dbReference type="Pfam" id="PF06445">
    <property type="entry name" value="GyrI-like"/>
    <property type="match status" value="1"/>
</dbReference>
<dbReference type="AlphaFoldDB" id="A0A7V7RK68"/>
<dbReference type="SUPFAM" id="SSF55136">
    <property type="entry name" value="Probable bacterial effector-binding domain"/>
    <property type="match status" value="1"/>
</dbReference>
<reference evidence="2 3" key="1">
    <citation type="journal article" date="2014" name="Arch. Microbiol.">
        <title>Bacillus mesophilum sp. nov., strain IITR-54T, a novel 4-chlorobiphenyl dechlorinating bacterium.</title>
        <authorList>
            <person name="Manickam N."/>
            <person name="Singh N.K."/>
            <person name="Bajaj A."/>
            <person name="Kumar R.M."/>
            <person name="Kaur G."/>
            <person name="Kaur N."/>
            <person name="Bala M."/>
            <person name="Kumar A."/>
            <person name="Mayilraj S."/>
        </authorList>
    </citation>
    <scope>NUCLEOTIDE SEQUENCE [LARGE SCALE GENOMIC DNA]</scope>
    <source>
        <strain evidence="2 3">IITR-54</strain>
    </source>
</reference>
<keyword evidence="3" id="KW-1185">Reference proteome</keyword>
<dbReference type="EMBL" id="WBOT01000005">
    <property type="protein sequence ID" value="KAB2331452.1"/>
    <property type="molecule type" value="Genomic_DNA"/>
</dbReference>
<protein>
    <submittedName>
        <fullName evidence="2">GyrI-like domain-containing protein</fullName>
    </submittedName>
</protein>
<dbReference type="InterPro" id="IPR029442">
    <property type="entry name" value="GyrI-like"/>
</dbReference>
<dbReference type="InterPro" id="IPR011256">
    <property type="entry name" value="Reg_factor_effector_dom_sf"/>
</dbReference>
<dbReference type="Gene3D" id="3.20.80.10">
    <property type="entry name" value="Regulatory factor, effector binding domain"/>
    <property type="match status" value="1"/>
</dbReference>
<feature type="domain" description="AraC effector-binding" evidence="1">
    <location>
        <begin position="1"/>
        <end position="152"/>
    </location>
</feature>
<organism evidence="2 3">
    <name type="scientific">Bacillus mesophilum</name>
    <dbReference type="NCBI Taxonomy" id="1071718"/>
    <lineage>
        <taxon>Bacteria</taxon>
        <taxon>Bacillati</taxon>
        <taxon>Bacillota</taxon>
        <taxon>Bacilli</taxon>
        <taxon>Bacillales</taxon>
        <taxon>Bacillaceae</taxon>
        <taxon>Bacillus</taxon>
    </lineage>
</organism>
<accession>A0A7V7RK68</accession>
<comment type="caution">
    <text evidence="2">The sequence shown here is derived from an EMBL/GenBank/DDBJ whole genome shotgun (WGS) entry which is preliminary data.</text>
</comment>
<proteinExistence type="predicted"/>
<dbReference type="OrthoDB" id="9801123at2"/>